<feature type="transmembrane region" description="Helical" evidence="4">
    <location>
        <begin position="174"/>
        <end position="192"/>
    </location>
</feature>
<feature type="transmembrane region" description="Helical" evidence="4">
    <location>
        <begin position="20"/>
        <end position="42"/>
    </location>
</feature>
<dbReference type="GO" id="GO:0006355">
    <property type="term" value="P:regulation of DNA-templated transcription"/>
    <property type="evidence" value="ECO:0007669"/>
    <property type="project" value="InterPro"/>
</dbReference>
<evidence type="ECO:0000313" key="7">
    <source>
        <dbReference type="Proteomes" id="UP000254000"/>
    </source>
</evidence>
<keyword evidence="4" id="KW-1133">Transmembrane helix</keyword>
<dbReference type="OrthoDB" id="3171620at2"/>
<accession>A0A369M5N5</accession>
<feature type="transmembrane region" description="Helical" evidence="4">
    <location>
        <begin position="304"/>
        <end position="325"/>
    </location>
</feature>
<proteinExistence type="predicted"/>
<sequence length="502" mass="54559">MREYYRRNLPLYRRETIGFALFLGWVFCTLFGCGLATHDAAIDGTLTNYNLERIWMVSGLFEGLGGLGGIVAARLVPDPAALVRRRGFGAAALACAVAGNMLTWLAWTDRFGTVWAFHVPGGALTGIAVALFAMLWSDRLGSYDEAHVEFAIPLSFTVAFALYFVLLLTKRGSIPFLVLLLAMIALSFWLACRRRGEGRPPAPAARPRPRAHRGLLSFGVLACVSWVQVAFFRVVATPEIMGDRIAHFLIPFTCACVLSLVMLALCLRLSRYLNISLAYRWILPLFMLSYVPIFIDYGNPTLRLAAYAINFLGMFGVQFGCWLGACKYLRRTGSPALTVFGVYALGEGLGIFLGCLAGLYAVLSLDEKGLMVLSSVLLTAVAFAIMVTGFNPQWVFNRTRSRGEDGAAGATGADGAGPNLDALFEQEARALQASFDLTSRETDVAALLLAGRSRPYIRDELTVSINTVSSHVRSIFSKCGVHSQQELIDLARKGSGAGGEEA</sequence>
<keyword evidence="2" id="KW-0238">DNA-binding</keyword>
<dbReference type="GeneID" id="78359384"/>
<evidence type="ECO:0000313" key="6">
    <source>
        <dbReference type="EMBL" id="RDB65785.1"/>
    </source>
</evidence>
<dbReference type="PROSITE" id="PS51257">
    <property type="entry name" value="PROKAR_LIPOPROTEIN"/>
    <property type="match status" value="1"/>
</dbReference>
<feature type="transmembrane region" description="Helical" evidence="4">
    <location>
        <begin position="337"/>
        <end position="363"/>
    </location>
</feature>
<evidence type="ECO:0000259" key="5">
    <source>
        <dbReference type="PROSITE" id="PS50043"/>
    </source>
</evidence>
<keyword evidence="4" id="KW-0812">Transmembrane</keyword>
<keyword evidence="7" id="KW-1185">Reference proteome</keyword>
<dbReference type="InterPro" id="IPR016032">
    <property type="entry name" value="Sig_transdc_resp-reg_C-effctor"/>
</dbReference>
<evidence type="ECO:0000256" key="2">
    <source>
        <dbReference type="ARBA" id="ARBA00023125"/>
    </source>
</evidence>
<comment type="caution">
    <text evidence="6">The sequence shown here is derived from an EMBL/GenBank/DDBJ whole genome shotgun (WGS) entry which is preliminary data.</text>
</comment>
<dbReference type="Proteomes" id="UP000254000">
    <property type="component" value="Unassembled WGS sequence"/>
</dbReference>
<gene>
    <name evidence="6" type="ORF">C1877_06675</name>
</gene>
<feature type="transmembrane region" description="Helical" evidence="4">
    <location>
        <begin position="88"/>
        <end position="107"/>
    </location>
</feature>
<organism evidence="6 7">
    <name type="scientific">Gordonibacter pamelaeae</name>
    <dbReference type="NCBI Taxonomy" id="471189"/>
    <lineage>
        <taxon>Bacteria</taxon>
        <taxon>Bacillati</taxon>
        <taxon>Actinomycetota</taxon>
        <taxon>Coriobacteriia</taxon>
        <taxon>Eggerthellales</taxon>
        <taxon>Eggerthellaceae</taxon>
        <taxon>Gordonibacter</taxon>
    </lineage>
</organism>
<evidence type="ECO:0000256" key="4">
    <source>
        <dbReference type="SAM" id="Phobius"/>
    </source>
</evidence>
<dbReference type="AlphaFoldDB" id="A0A369M5N5"/>
<dbReference type="EMBL" id="PPTS01000003">
    <property type="protein sequence ID" value="RDB65785.1"/>
    <property type="molecule type" value="Genomic_DNA"/>
</dbReference>
<feature type="transmembrane region" description="Helical" evidence="4">
    <location>
        <begin position="279"/>
        <end position="298"/>
    </location>
</feature>
<name>A0A369M5N5_9ACTN</name>
<dbReference type="GO" id="GO:0003677">
    <property type="term" value="F:DNA binding"/>
    <property type="evidence" value="ECO:0007669"/>
    <property type="project" value="UniProtKB-KW"/>
</dbReference>
<dbReference type="SUPFAM" id="SSF46894">
    <property type="entry name" value="C-terminal effector domain of the bipartite response regulators"/>
    <property type="match status" value="1"/>
</dbReference>
<evidence type="ECO:0000256" key="3">
    <source>
        <dbReference type="ARBA" id="ARBA00023163"/>
    </source>
</evidence>
<dbReference type="Pfam" id="PF00196">
    <property type="entry name" value="GerE"/>
    <property type="match status" value="1"/>
</dbReference>
<feature type="transmembrane region" description="Helical" evidence="4">
    <location>
        <begin position="369"/>
        <end position="390"/>
    </location>
</feature>
<dbReference type="Gene3D" id="1.10.10.10">
    <property type="entry name" value="Winged helix-like DNA-binding domain superfamily/Winged helix DNA-binding domain"/>
    <property type="match status" value="1"/>
</dbReference>
<dbReference type="InterPro" id="IPR036388">
    <property type="entry name" value="WH-like_DNA-bd_sf"/>
</dbReference>
<feature type="transmembrane region" description="Helical" evidence="4">
    <location>
        <begin position="113"/>
        <end position="136"/>
    </location>
</feature>
<feature type="transmembrane region" description="Helical" evidence="4">
    <location>
        <begin position="54"/>
        <end position="76"/>
    </location>
</feature>
<dbReference type="PROSITE" id="PS50043">
    <property type="entry name" value="HTH_LUXR_2"/>
    <property type="match status" value="1"/>
</dbReference>
<protein>
    <recommendedName>
        <fullName evidence="5">HTH luxR-type domain-containing protein</fullName>
    </recommendedName>
</protein>
<reference evidence="6 7" key="1">
    <citation type="journal article" date="2018" name="Elife">
        <title>Discovery and characterization of a prevalent human gut bacterial enzyme sufficient for the inactivation of a family of plant toxins.</title>
        <authorList>
            <person name="Koppel N."/>
            <person name="Bisanz J.E."/>
            <person name="Pandelia M.E."/>
            <person name="Turnbaugh P.J."/>
            <person name="Balskus E.P."/>
        </authorList>
    </citation>
    <scope>NUCLEOTIDE SEQUENCE [LARGE SCALE GENOMIC DNA]</scope>
    <source>
        <strain evidence="6 7">3C</strain>
    </source>
</reference>
<feature type="transmembrane region" description="Helical" evidence="4">
    <location>
        <begin position="148"/>
        <end position="168"/>
    </location>
</feature>
<dbReference type="SMART" id="SM00421">
    <property type="entry name" value="HTH_LUXR"/>
    <property type="match status" value="1"/>
</dbReference>
<feature type="transmembrane region" description="Helical" evidence="4">
    <location>
        <begin position="248"/>
        <end position="267"/>
    </location>
</feature>
<evidence type="ECO:0000256" key="1">
    <source>
        <dbReference type="ARBA" id="ARBA00023015"/>
    </source>
</evidence>
<feature type="transmembrane region" description="Helical" evidence="4">
    <location>
        <begin position="213"/>
        <end position="236"/>
    </location>
</feature>
<keyword evidence="4" id="KW-0472">Membrane</keyword>
<dbReference type="PRINTS" id="PR00038">
    <property type="entry name" value="HTHLUXR"/>
</dbReference>
<feature type="domain" description="HTH luxR-type" evidence="5">
    <location>
        <begin position="430"/>
        <end position="495"/>
    </location>
</feature>
<dbReference type="PANTHER" id="PTHR44688:SF16">
    <property type="entry name" value="DNA-BINDING TRANSCRIPTIONAL ACTIVATOR DEVR_DOSR"/>
    <property type="match status" value="1"/>
</dbReference>
<keyword evidence="3" id="KW-0804">Transcription</keyword>
<dbReference type="RefSeq" id="WP_114568744.1">
    <property type="nucleotide sequence ID" value="NZ_CABMMS010000003.1"/>
</dbReference>
<keyword evidence="1" id="KW-0805">Transcription regulation</keyword>
<dbReference type="PANTHER" id="PTHR44688">
    <property type="entry name" value="DNA-BINDING TRANSCRIPTIONAL ACTIVATOR DEVR_DOSR"/>
    <property type="match status" value="1"/>
</dbReference>
<dbReference type="CDD" id="cd06170">
    <property type="entry name" value="LuxR_C_like"/>
    <property type="match status" value="1"/>
</dbReference>
<dbReference type="InterPro" id="IPR000792">
    <property type="entry name" value="Tscrpt_reg_LuxR_C"/>
</dbReference>